<evidence type="ECO:0000256" key="1">
    <source>
        <dbReference type="SAM" id="SignalP"/>
    </source>
</evidence>
<dbReference type="RefSeq" id="WP_061932052.1">
    <property type="nucleotide sequence ID" value="NZ_JABCQN010000002.1"/>
</dbReference>
<evidence type="ECO:0000259" key="2">
    <source>
        <dbReference type="PROSITE" id="PS51352"/>
    </source>
</evidence>
<feature type="signal peptide" evidence="1">
    <location>
        <begin position="1"/>
        <end position="25"/>
    </location>
</feature>
<evidence type="ECO:0000313" key="4">
    <source>
        <dbReference type="Proteomes" id="UP000661006"/>
    </source>
</evidence>
<protein>
    <submittedName>
        <fullName evidence="3">Redoxin domain-containing protein</fullName>
    </submittedName>
</protein>
<organism evidence="3 4">
    <name type="scientific">Gluconobacter japonicus</name>
    <dbReference type="NCBI Taxonomy" id="376620"/>
    <lineage>
        <taxon>Bacteria</taxon>
        <taxon>Pseudomonadati</taxon>
        <taxon>Pseudomonadota</taxon>
        <taxon>Alphaproteobacteria</taxon>
        <taxon>Acetobacterales</taxon>
        <taxon>Acetobacteraceae</taxon>
        <taxon>Gluconobacter</taxon>
    </lineage>
</organism>
<dbReference type="PANTHER" id="PTHR42852:SF17">
    <property type="entry name" value="THIOREDOXIN-LIKE PROTEIN HI_1115"/>
    <property type="match status" value="1"/>
</dbReference>
<accession>A0A9Q2FL83</accession>
<dbReference type="Pfam" id="PF00578">
    <property type="entry name" value="AhpC-TSA"/>
    <property type="match status" value="1"/>
</dbReference>
<reference evidence="3" key="1">
    <citation type="submission" date="2020-04" db="EMBL/GenBank/DDBJ databases">
        <authorList>
            <person name="Sombolestani A."/>
        </authorList>
    </citation>
    <scope>NUCLEOTIDE SEQUENCE</scope>
    <source>
        <strain evidence="3">R71697</strain>
    </source>
</reference>
<dbReference type="SUPFAM" id="SSF52833">
    <property type="entry name" value="Thioredoxin-like"/>
    <property type="match status" value="2"/>
</dbReference>
<evidence type="ECO:0000313" key="3">
    <source>
        <dbReference type="EMBL" id="MBF0870425.1"/>
    </source>
</evidence>
<comment type="caution">
    <text evidence="3">The sequence shown here is derived from an EMBL/GenBank/DDBJ whole genome shotgun (WGS) entry which is preliminary data.</text>
</comment>
<dbReference type="CDD" id="cd02966">
    <property type="entry name" value="TlpA_like_family"/>
    <property type="match status" value="1"/>
</dbReference>
<dbReference type="PROSITE" id="PS51352">
    <property type="entry name" value="THIOREDOXIN_2"/>
    <property type="match status" value="1"/>
</dbReference>
<keyword evidence="1" id="KW-0732">Signal</keyword>
<sequence length="360" mass="39345">MSFFPRFSSLLLASVLGVSAQAASATPLPPPKDQPSPDSLAYIAEDPHLSSLIGKPAPALLLKTLDGQDIDLSRFYGRQPVYLKLWATYCIPCRAQMPGFEKLYGTYKDRIRIIAVNVGFGENRNKVATFAEHAGLTMPVVMDDGSLSNWLHIKATPLHVLIDRNGHIAYVGHQDGAALETALEKVVNTPRSTDKIQLSTTQHRTSLQVGQKVPHIDLPDATGHATSLVSSNSRVPQAIFFGATWCESYLDTVEPETAQACKRARTTLQTLAQDNHLKWTAVAAHLWTELPDLPAYQTLLGPELPVVLDTDGLAFDTFGVTQIPAVALIDSTGHLKRLLDARQRDIASQIQSFIRSSAKH</sequence>
<dbReference type="InterPro" id="IPR000866">
    <property type="entry name" value="AhpC/TSA"/>
</dbReference>
<gene>
    <name evidence="3" type="ORF">HKD32_06055</name>
</gene>
<dbReference type="Proteomes" id="UP000661006">
    <property type="component" value="Unassembled WGS sequence"/>
</dbReference>
<dbReference type="InterPro" id="IPR013766">
    <property type="entry name" value="Thioredoxin_domain"/>
</dbReference>
<dbReference type="InterPro" id="IPR050553">
    <property type="entry name" value="Thioredoxin_ResA/DsbE_sf"/>
</dbReference>
<reference evidence="3" key="2">
    <citation type="submission" date="2020-11" db="EMBL/GenBank/DDBJ databases">
        <title>Description of novel Gluconobacter species.</title>
        <authorList>
            <person name="Cleenwerck I."/>
            <person name="Cnockaert M."/>
            <person name="Borremans W."/>
            <person name="Wieme A.D."/>
            <person name="De Vuyst L."/>
            <person name="Vandamme P."/>
        </authorList>
    </citation>
    <scope>NUCLEOTIDE SEQUENCE</scope>
    <source>
        <strain evidence="3">R71697</strain>
    </source>
</reference>
<dbReference type="EMBL" id="JABCQN010000002">
    <property type="protein sequence ID" value="MBF0870425.1"/>
    <property type="molecule type" value="Genomic_DNA"/>
</dbReference>
<dbReference type="InterPro" id="IPR036249">
    <property type="entry name" value="Thioredoxin-like_sf"/>
</dbReference>
<feature type="domain" description="Thioredoxin" evidence="2">
    <location>
        <begin position="51"/>
        <end position="188"/>
    </location>
</feature>
<dbReference type="PANTHER" id="PTHR42852">
    <property type="entry name" value="THIOL:DISULFIDE INTERCHANGE PROTEIN DSBE"/>
    <property type="match status" value="1"/>
</dbReference>
<feature type="chain" id="PRO_5040276891" evidence="1">
    <location>
        <begin position="26"/>
        <end position="360"/>
    </location>
</feature>
<proteinExistence type="predicted"/>
<dbReference type="GeneID" id="81474253"/>
<dbReference type="Gene3D" id="3.40.30.10">
    <property type="entry name" value="Glutaredoxin"/>
    <property type="match status" value="2"/>
</dbReference>
<dbReference type="AlphaFoldDB" id="A0A9Q2FL83"/>
<name>A0A9Q2FL83_GLUJA</name>
<dbReference type="GO" id="GO:0016491">
    <property type="term" value="F:oxidoreductase activity"/>
    <property type="evidence" value="ECO:0007669"/>
    <property type="project" value="InterPro"/>
</dbReference>
<dbReference type="GO" id="GO:0016209">
    <property type="term" value="F:antioxidant activity"/>
    <property type="evidence" value="ECO:0007669"/>
    <property type="project" value="InterPro"/>
</dbReference>